<dbReference type="CDD" id="cd06502">
    <property type="entry name" value="TA_like"/>
    <property type="match status" value="1"/>
</dbReference>
<dbReference type="PIRSF" id="PIRSF017617">
    <property type="entry name" value="Thr_aldolase"/>
    <property type="match status" value="1"/>
</dbReference>
<dbReference type="InterPro" id="IPR015424">
    <property type="entry name" value="PyrdxlP-dep_Trfase"/>
</dbReference>
<keyword evidence="3" id="KW-0663">Pyridoxal phosphate</keyword>
<dbReference type="GO" id="GO:0008483">
    <property type="term" value="F:transaminase activity"/>
    <property type="evidence" value="ECO:0007669"/>
    <property type="project" value="UniProtKB-KW"/>
</dbReference>
<dbReference type="NCBIfam" id="NF041359">
    <property type="entry name" value="GntG_guanitoxin"/>
    <property type="match status" value="1"/>
</dbReference>
<gene>
    <name evidence="5" type="ORF">N7U62_01155</name>
</gene>
<comment type="similarity">
    <text evidence="2">Belongs to the threonine aldolase family.</text>
</comment>
<accession>A0ABT3CNR1</accession>
<name>A0ABT3CNR1_9BACT</name>
<dbReference type="Gene3D" id="3.90.1150.10">
    <property type="entry name" value="Aspartate Aminotransferase, domain 1"/>
    <property type="match status" value="1"/>
</dbReference>
<dbReference type="PANTHER" id="PTHR48097">
    <property type="entry name" value="L-THREONINE ALDOLASE-RELATED"/>
    <property type="match status" value="1"/>
</dbReference>
<reference evidence="5 6" key="1">
    <citation type="submission" date="2022-10" db="EMBL/GenBank/DDBJ databases">
        <title>Comparative genomics and taxonomic characterization of three novel marine species of genus Reichenbachiella exhibiting antioxidant and polysaccharide degradation activities.</title>
        <authorList>
            <person name="Muhammad N."/>
            <person name="Lee Y.-J."/>
            <person name="Ko J."/>
            <person name="Kim S.-G."/>
        </authorList>
    </citation>
    <scope>NUCLEOTIDE SEQUENCE [LARGE SCALE GENOMIC DNA]</scope>
    <source>
        <strain evidence="5 6">ABR2-5</strain>
    </source>
</reference>
<organism evidence="5 6">
    <name type="scientific">Reichenbachiella ulvae</name>
    <dbReference type="NCBI Taxonomy" id="2980104"/>
    <lineage>
        <taxon>Bacteria</taxon>
        <taxon>Pseudomonadati</taxon>
        <taxon>Bacteroidota</taxon>
        <taxon>Cytophagia</taxon>
        <taxon>Cytophagales</taxon>
        <taxon>Reichenbachiellaceae</taxon>
        <taxon>Reichenbachiella</taxon>
    </lineage>
</organism>
<evidence type="ECO:0000259" key="4">
    <source>
        <dbReference type="Pfam" id="PF01212"/>
    </source>
</evidence>
<dbReference type="InterPro" id="IPR001597">
    <property type="entry name" value="ArAA_b-elim_lyase/Thr_aldolase"/>
</dbReference>
<dbReference type="InterPro" id="IPR015421">
    <property type="entry name" value="PyrdxlP-dep_Trfase_major"/>
</dbReference>
<evidence type="ECO:0000313" key="5">
    <source>
        <dbReference type="EMBL" id="MCV9385247.1"/>
    </source>
</evidence>
<dbReference type="SUPFAM" id="SSF53383">
    <property type="entry name" value="PLP-dependent transferases"/>
    <property type="match status" value="1"/>
</dbReference>
<evidence type="ECO:0000256" key="2">
    <source>
        <dbReference type="ARBA" id="ARBA00006966"/>
    </source>
</evidence>
<dbReference type="Proteomes" id="UP001300692">
    <property type="component" value="Unassembled WGS sequence"/>
</dbReference>
<evidence type="ECO:0000256" key="1">
    <source>
        <dbReference type="ARBA" id="ARBA00001933"/>
    </source>
</evidence>
<comment type="caution">
    <text evidence="5">The sequence shown here is derived from an EMBL/GenBank/DDBJ whole genome shotgun (WGS) entry which is preliminary data.</text>
</comment>
<evidence type="ECO:0000313" key="6">
    <source>
        <dbReference type="Proteomes" id="UP001300692"/>
    </source>
</evidence>
<keyword evidence="6" id="KW-1185">Reference proteome</keyword>
<feature type="domain" description="Aromatic amino acid beta-eliminating lyase/threonine aldolase" evidence="4">
    <location>
        <begin position="3"/>
        <end position="286"/>
    </location>
</feature>
<dbReference type="Gene3D" id="3.40.640.10">
    <property type="entry name" value="Type I PLP-dependent aspartate aminotransferase-like (Major domain)"/>
    <property type="match status" value="1"/>
</dbReference>
<protein>
    <submittedName>
        <fullName evidence="5">Aminotransferase class I/II-fold pyridoxal phosphate-dependent enzyme</fullName>
    </submittedName>
</protein>
<comment type="cofactor">
    <cofactor evidence="1">
        <name>pyridoxal 5'-phosphate</name>
        <dbReference type="ChEBI" id="CHEBI:597326"/>
    </cofactor>
</comment>
<proteinExistence type="inferred from homology"/>
<keyword evidence="5" id="KW-0808">Transferase</keyword>
<dbReference type="RefSeq" id="WP_264136039.1">
    <property type="nucleotide sequence ID" value="NZ_JAOYOD010000001.1"/>
</dbReference>
<dbReference type="InterPro" id="IPR015422">
    <property type="entry name" value="PyrdxlP-dep_Trfase_small"/>
</dbReference>
<dbReference type="PANTHER" id="PTHR48097:SF9">
    <property type="entry name" value="L-THREONINE ALDOLASE"/>
    <property type="match status" value="1"/>
</dbReference>
<dbReference type="Pfam" id="PF01212">
    <property type="entry name" value="Beta_elim_lyase"/>
    <property type="match status" value="1"/>
</dbReference>
<keyword evidence="5" id="KW-0032">Aminotransferase</keyword>
<evidence type="ECO:0000256" key="3">
    <source>
        <dbReference type="ARBA" id="ARBA00022898"/>
    </source>
</evidence>
<dbReference type="EMBL" id="JAOYOD010000001">
    <property type="protein sequence ID" value="MCV9385247.1"/>
    <property type="molecule type" value="Genomic_DNA"/>
</dbReference>
<dbReference type="InterPro" id="IPR023603">
    <property type="entry name" value="Low_specificity_L-TA-like"/>
</dbReference>
<sequence>MIDLRSDTVTKPTPDMLDAMYQAEVGDDLFGEDPTVIELENKLARLFGKEAAVFCPSGTMTNQIAVKIHTQPGDQMICDKTSHIYHYETGGAAFNSGVSCRMLDGNLGRFTAEQVLANINPDAVYLPKTAMISIENTSNKGGGSIWDLEEIKKIAKVAALNNLRMHLDGARIFNALVDSPHTPKDFSKYFHTISICLSKGLGAPVGSVLIGSKDSIKQARRVRKMLGGAMRQAGYLAAAGIYALDHHMDRLKEDHIRAAAIAEIFKEKPYVTDVIHAGTNIVLITLSEDKDVNQTLADWKEKGLLAVPFGGQQIRFVTHMEFGDDQLEQLKELA</sequence>